<sequence length="363" mass="40841">MVLKRCGELQPGMVIAKDVHTRAGLLLITSGEEIDNESIEKLKNNEVSFVFVKEKKDLEKASAKPVSYSDERYSYYEKVLQSPDYKLFRGKFSSGVVKLRGTLNRIVDGNPDADLETTAKKIMGDLIMPEGSLPIFDLLSNLRRFDDVCYVHSLNVALLAGLLAEWLGCSPKEIALAQQCGLYHDIGKLTIPSEIITKPGKLTDEEYEIVCNHPVAGYEILKEMNANPHVLNAALQHHQKVDGTGYPTPFNPKKIDPYARLIALVDIYDAITSERPYRGMICPFKVIRMFEDEGIQKYDAGMYTVFLKHIADNFIGTRVVLNDGREAKVLMTNKVYLSKPMIVAGSDFIDLSRRKDLYIDEVI</sequence>
<accession>A0ABS1J0G5</accession>
<dbReference type="PROSITE" id="PS51832">
    <property type="entry name" value="HD_GYP"/>
    <property type="match status" value="1"/>
</dbReference>
<evidence type="ECO:0000313" key="3">
    <source>
        <dbReference type="EMBL" id="MBK5897643.1"/>
    </source>
</evidence>
<dbReference type="PANTHER" id="PTHR43155">
    <property type="entry name" value="CYCLIC DI-GMP PHOSPHODIESTERASE PA4108-RELATED"/>
    <property type="match status" value="1"/>
</dbReference>
<evidence type="ECO:0000259" key="2">
    <source>
        <dbReference type="PROSITE" id="PS51832"/>
    </source>
</evidence>
<dbReference type="Pfam" id="PF13487">
    <property type="entry name" value="HD_5"/>
    <property type="match status" value="1"/>
</dbReference>
<feature type="domain" description="HD" evidence="1">
    <location>
        <begin position="149"/>
        <end position="271"/>
    </location>
</feature>
<feature type="domain" description="HD-GYP" evidence="2">
    <location>
        <begin position="127"/>
        <end position="322"/>
    </location>
</feature>
<gene>
    <name evidence="3" type="ORF">JJN12_07615</name>
</gene>
<dbReference type="CDD" id="cd00077">
    <property type="entry name" value="HDc"/>
    <property type="match status" value="1"/>
</dbReference>
<dbReference type="NCBIfam" id="TIGR00277">
    <property type="entry name" value="HDIG"/>
    <property type="match status" value="1"/>
</dbReference>
<protein>
    <submittedName>
        <fullName evidence="3">HD-GYP domain-containing protein</fullName>
    </submittedName>
</protein>
<dbReference type="SMART" id="SM00471">
    <property type="entry name" value="HDc"/>
    <property type="match status" value="1"/>
</dbReference>
<reference evidence="3 4" key="1">
    <citation type="submission" date="2021-01" db="EMBL/GenBank/DDBJ databases">
        <title>Isolation and description of Catonella massiliensis sp. nov., a novel Catonella species, isolated from a stable periodontitis subject.</title>
        <authorList>
            <person name="Antezack A."/>
            <person name="Boxberger M."/>
            <person name="La Scola B."/>
            <person name="Monnet-Corti V."/>
        </authorList>
    </citation>
    <scope>NUCLEOTIDE SEQUENCE [LARGE SCALE GENOMIC DNA]</scope>
    <source>
        <strain evidence="3 4">Marseille-Q4567</strain>
    </source>
</reference>
<comment type="caution">
    <text evidence="3">The sequence shown here is derived from an EMBL/GenBank/DDBJ whole genome shotgun (WGS) entry which is preliminary data.</text>
</comment>
<dbReference type="Gene3D" id="1.10.3210.10">
    <property type="entry name" value="Hypothetical protein af1432"/>
    <property type="match status" value="1"/>
</dbReference>
<name>A0ABS1J0G5_9FIRM</name>
<dbReference type="InterPro" id="IPR006674">
    <property type="entry name" value="HD_domain"/>
</dbReference>
<proteinExistence type="predicted"/>
<keyword evidence="4" id="KW-1185">Reference proteome</keyword>
<dbReference type="Proteomes" id="UP000604730">
    <property type="component" value="Unassembled WGS sequence"/>
</dbReference>
<dbReference type="RefSeq" id="WP_208429113.1">
    <property type="nucleotide sequence ID" value="NZ_JAEPRJ010000001.1"/>
</dbReference>
<dbReference type="SUPFAM" id="SSF109604">
    <property type="entry name" value="HD-domain/PDEase-like"/>
    <property type="match status" value="1"/>
</dbReference>
<dbReference type="InterPro" id="IPR006675">
    <property type="entry name" value="HDIG_dom"/>
</dbReference>
<organism evidence="3 4">
    <name type="scientific">Catonella massiliensis</name>
    <dbReference type="NCBI Taxonomy" id="2799636"/>
    <lineage>
        <taxon>Bacteria</taxon>
        <taxon>Bacillati</taxon>
        <taxon>Bacillota</taxon>
        <taxon>Clostridia</taxon>
        <taxon>Lachnospirales</taxon>
        <taxon>Lachnospiraceae</taxon>
        <taxon>Catonella</taxon>
    </lineage>
</organism>
<dbReference type="PROSITE" id="PS51831">
    <property type="entry name" value="HD"/>
    <property type="match status" value="1"/>
</dbReference>
<dbReference type="InterPro" id="IPR003607">
    <property type="entry name" value="HD/PDEase_dom"/>
</dbReference>
<evidence type="ECO:0000313" key="4">
    <source>
        <dbReference type="Proteomes" id="UP000604730"/>
    </source>
</evidence>
<dbReference type="EMBL" id="JAEPRJ010000001">
    <property type="protein sequence ID" value="MBK5897643.1"/>
    <property type="molecule type" value="Genomic_DNA"/>
</dbReference>
<dbReference type="InterPro" id="IPR037522">
    <property type="entry name" value="HD_GYP_dom"/>
</dbReference>
<dbReference type="PANTHER" id="PTHR43155:SF2">
    <property type="entry name" value="CYCLIC DI-GMP PHOSPHODIESTERASE PA4108"/>
    <property type="match status" value="1"/>
</dbReference>
<evidence type="ECO:0000259" key="1">
    <source>
        <dbReference type="PROSITE" id="PS51831"/>
    </source>
</evidence>